<evidence type="ECO:0000259" key="8">
    <source>
        <dbReference type="PROSITE" id="PS51123"/>
    </source>
</evidence>
<dbReference type="RefSeq" id="WP_209457061.1">
    <property type="nucleotide sequence ID" value="NZ_BAAACS010000004.1"/>
</dbReference>
<protein>
    <submittedName>
        <fullName evidence="9">Chemotaxis protein MotB</fullName>
    </submittedName>
</protein>
<evidence type="ECO:0000313" key="9">
    <source>
        <dbReference type="EMBL" id="MBP1855644.1"/>
    </source>
</evidence>
<name>A0ABS4ECF7_9FIRM</name>
<dbReference type="SUPFAM" id="SSF103088">
    <property type="entry name" value="OmpA-like"/>
    <property type="match status" value="1"/>
</dbReference>
<dbReference type="InterPro" id="IPR006665">
    <property type="entry name" value="OmpA-like"/>
</dbReference>
<feature type="domain" description="OmpA-like" evidence="8">
    <location>
        <begin position="110"/>
        <end position="231"/>
    </location>
</feature>
<dbReference type="PANTHER" id="PTHR30329:SF21">
    <property type="entry name" value="LIPOPROTEIN YIAD-RELATED"/>
    <property type="match status" value="1"/>
</dbReference>
<organism evidence="9 10">
    <name type="scientific">Metaclostridioides mangenotii</name>
    <dbReference type="NCBI Taxonomy" id="1540"/>
    <lineage>
        <taxon>Bacteria</taxon>
        <taxon>Bacillati</taxon>
        <taxon>Bacillota</taxon>
        <taxon>Clostridia</taxon>
        <taxon>Peptostreptococcales</taxon>
        <taxon>Peptostreptococcaceae</taxon>
        <taxon>Metaclostridioides</taxon>
    </lineage>
</organism>
<evidence type="ECO:0000256" key="1">
    <source>
        <dbReference type="ARBA" id="ARBA00004162"/>
    </source>
</evidence>
<dbReference type="InterPro" id="IPR036737">
    <property type="entry name" value="OmpA-like_sf"/>
</dbReference>
<comment type="similarity">
    <text evidence="2">Belongs to the MotB family.</text>
</comment>
<keyword evidence="3" id="KW-1003">Cell membrane</keyword>
<dbReference type="CDD" id="cd07185">
    <property type="entry name" value="OmpA_C-like"/>
    <property type="match status" value="1"/>
</dbReference>
<evidence type="ECO:0000256" key="4">
    <source>
        <dbReference type="ARBA" id="ARBA00022692"/>
    </source>
</evidence>
<dbReference type="InterPro" id="IPR050330">
    <property type="entry name" value="Bact_OuterMem_StrucFunc"/>
</dbReference>
<accession>A0ABS4ECF7</accession>
<keyword evidence="10" id="KW-1185">Reference proteome</keyword>
<comment type="subcellular location">
    <subcellularLocation>
        <location evidence="1">Cell membrane</location>
        <topology evidence="1">Single-pass membrane protein</topology>
    </subcellularLocation>
</comment>
<dbReference type="PROSITE" id="PS51123">
    <property type="entry name" value="OMPA_2"/>
    <property type="match status" value="1"/>
</dbReference>
<dbReference type="EMBL" id="JAGGJX010000004">
    <property type="protein sequence ID" value="MBP1855644.1"/>
    <property type="molecule type" value="Genomic_DNA"/>
</dbReference>
<reference evidence="9 10" key="1">
    <citation type="submission" date="2021-03" db="EMBL/GenBank/DDBJ databases">
        <title>Genomic Encyclopedia of Type Strains, Phase IV (KMG-IV): sequencing the most valuable type-strain genomes for metagenomic binning, comparative biology and taxonomic classification.</title>
        <authorList>
            <person name="Goeker M."/>
        </authorList>
    </citation>
    <scope>NUCLEOTIDE SEQUENCE [LARGE SCALE GENOMIC DNA]</scope>
    <source>
        <strain evidence="9 10">DSM 1289</strain>
    </source>
</reference>
<dbReference type="Pfam" id="PF00691">
    <property type="entry name" value="OmpA"/>
    <property type="match status" value="1"/>
</dbReference>
<gene>
    <name evidence="9" type="ORF">J2Z43_002042</name>
</gene>
<dbReference type="Proteomes" id="UP000767291">
    <property type="component" value="Unassembled WGS sequence"/>
</dbReference>
<keyword evidence="5" id="KW-1133">Transmembrane helix</keyword>
<evidence type="ECO:0000256" key="7">
    <source>
        <dbReference type="PROSITE-ProRule" id="PRU00473"/>
    </source>
</evidence>
<evidence type="ECO:0000313" key="10">
    <source>
        <dbReference type="Proteomes" id="UP000767291"/>
    </source>
</evidence>
<evidence type="ECO:0000256" key="2">
    <source>
        <dbReference type="ARBA" id="ARBA00008914"/>
    </source>
</evidence>
<comment type="caution">
    <text evidence="9">The sequence shown here is derived from an EMBL/GenBank/DDBJ whole genome shotgun (WGS) entry which is preliminary data.</text>
</comment>
<dbReference type="PANTHER" id="PTHR30329">
    <property type="entry name" value="STATOR ELEMENT OF FLAGELLAR MOTOR COMPLEX"/>
    <property type="match status" value="1"/>
</dbReference>
<sequence length="237" mass="26825">MSRRNKKKTSVNLDAWLPTYADTVTLLLTFFVLLYSMASVDNEKFNDVNNALKGQFQGQGVLNGSSNLGDKEALEGFITNESQKAQVQEQLQKEINEKELDGSIKLKNDERGILLEMEDSILFDSGKTNLRSDSKEMLKEVHEMIKDMKNQIVIEGHTDNVPVGSRTSETNWELSSNRAVSVVRYFVEERGMSPNLFSATGYGEYKPIHANDTSDHRSENRRVNILITTLQEGKSER</sequence>
<dbReference type="Gene3D" id="3.30.1330.60">
    <property type="entry name" value="OmpA-like domain"/>
    <property type="match status" value="1"/>
</dbReference>
<proteinExistence type="inferred from homology"/>
<evidence type="ECO:0000256" key="6">
    <source>
        <dbReference type="ARBA" id="ARBA00023136"/>
    </source>
</evidence>
<dbReference type="Pfam" id="PF13677">
    <property type="entry name" value="MotB_plug"/>
    <property type="match status" value="1"/>
</dbReference>
<evidence type="ECO:0000256" key="5">
    <source>
        <dbReference type="ARBA" id="ARBA00022989"/>
    </source>
</evidence>
<evidence type="ECO:0000256" key="3">
    <source>
        <dbReference type="ARBA" id="ARBA00022475"/>
    </source>
</evidence>
<keyword evidence="4" id="KW-0812">Transmembrane</keyword>
<keyword evidence="6 7" id="KW-0472">Membrane</keyword>
<dbReference type="InterPro" id="IPR025713">
    <property type="entry name" value="MotB-like_N_dom"/>
</dbReference>